<dbReference type="KEGG" id="cthd:CDO33_02280"/>
<accession>A0A2K2F9A6</accession>
<dbReference type="OrthoDB" id="9808822at2"/>
<dbReference type="Gene3D" id="3.40.50.300">
    <property type="entry name" value="P-loop containing nucleotide triphosphate hydrolases"/>
    <property type="match status" value="1"/>
</dbReference>
<reference evidence="2 3" key="1">
    <citation type="submission" date="2017-06" db="EMBL/GenBank/DDBJ databases">
        <title>Investigating the central metabolism of Clostridium thermosuccinogenes.</title>
        <authorList>
            <person name="Koendjbiharie J.G."/>
            <person name="van Kranenburg R."/>
        </authorList>
    </citation>
    <scope>NUCLEOTIDE SEQUENCE [LARGE SCALE GENOMIC DNA]</scope>
    <source>
        <strain evidence="2 3">DSM 5806</strain>
    </source>
</reference>
<comment type="caution">
    <text evidence="2">The sequence shown here is derived from an EMBL/GenBank/DDBJ whole genome shotgun (WGS) entry which is preliminary data.</text>
</comment>
<dbReference type="PANTHER" id="PTHR13748:SF62">
    <property type="entry name" value="COBW DOMAIN-CONTAINING PROTEIN"/>
    <property type="match status" value="1"/>
</dbReference>
<dbReference type="PANTHER" id="PTHR13748">
    <property type="entry name" value="COBW-RELATED"/>
    <property type="match status" value="1"/>
</dbReference>
<proteinExistence type="predicted"/>
<protein>
    <recommendedName>
        <fullName evidence="1">CobW/HypB/UreG nucleotide-binding domain-containing protein</fullName>
    </recommendedName>
</protein>
<sequence length="310" mass="34487">MTEIDLVTGFLGAGKTTFIKKYGDYLRRKNIKFAVVENEFGAPGVDSALLEREFGNVAEISGGCICCTLKTSFHQILLELCRTCDRIIVEPSGIFDGDVFFEVINSPDLKDKCRAGMGITLVDPHTVSRLNSEERLVLASELADMGCVLWTKTDIEPACNLDDAKACIQHIAGEIGVDEDIPCYPVSSPMLKDEDFEKLMKAVPIRRKHERRTADHTMIFQSTRIYPEGVYTVESIDRCILHMTSSEEYGEISRIKGFVKSQDGAIAVNCTVSDRLFEICSSGQAMLNVIGRRLNRRKISECLKSYATGC</sequence>
<evidence type="ECO:0000259" key="1">
    <source>
        <dbReference type="Pfam" id="PF02492"/>
    </source>
</evidence>
<dbReference type="GO" id="GO:0005737">
    <property type="term" value="C:cytoplasm"/>
    <property type="evidence" value="ECO:0007669"/>
    <property type="project" value="TreeGrafter"/>
</dbReference>
<dbReference type="AlphaFoldDB" id="A0A2K2F9A6"/>
<dbReference type="Proteomes" id="UP000236151">
    <property type="component" value="Unassembled WGS sequence"/>
</dbReference>
<dbReference type="SUPFAM" id="SSF52540">
    <property type="entry name" value="P-loop containing nucleoside triphosphate hydrolases"/>
    <property type="match status" value="1"/>
</dbReference>
<dbReference type="InterPro" id="IPR027417">
    <property type="entry name" value="P-loop_NTPase"/>
</dbReference>
<gene>
    <name evidence="2" type="ORF">CDQ84_17195</name>
</gene>
<organism evidence="2 3">
    <name type="scientific">Clostridium thermosuccinogenes</name>
    <dbReference type="NCBI Taxonomy" id="84032"/>
    <lineage>
        <taxon>Bacteria</taxon>
        <taxon>Bacillati</taxon>
        <taxon>Bacillota</taxon>
        <taxon>Clostridia</taxon>
        <taxon>Eubacteriales</taxon>
        <taxon>Clostridiaceae</taxon>
        <taxon>Clostridium</taxon>
    </lineage>
</organism>
<feature type="domain" description="CobW/HypB/UreG nucleotide-binding" evidence="1">
    <location>
        <begin position="6"/>
        <end position="171"/>
    </location>
</feature>
<evidence type="ECO:0000313" key="3">
    <source>
        <dbReference type="Proteomes" id="UP000236151"/>
    </source>
</evidence>
<dbReference type="InterPro" id="IPR051316">
    <property type="entry name" value="Zinc-reg_GTPase_activator"/>
</dbReference>
<name>A0A2K2F9A6_9CLOT</name>
<dbReference type="Pfam" id="PF02492">
    <property type="entry name" value="cobW"/>
    <property type="match status" value="1"/>
</dbReference>
<dbReference type="RefSeq" id="WP_103082976.1">
    <property type="nucleotide sequence ID" value="NZ_CP021850.1"/>
</dbReference>
<dbReference type="EMBL" id="NIOJ01000068">
    <property type="protein sequence ID" value="PNT95370.1"/>
    <property type="molecule type" value="Genomic_DNA"/>
</dbReference>
<dbReference type="InterPro" id="IPR003495">
    <property type="entry name" value="CobW/HypB/UreG_nucleotide-bd"/>
</dbReference>
<keyword evidence="3" id="KW-1185">Reference proteome</keyword>
<evidence type="ECO:0000313" key="2">
    <source>
        <dbReference type="EMBL" id="PNT95370.1"/>
    </source>
</evidence>